<dbReference type="AlphaFoldDB" id="A0A177IM30"/>
<evidence type="ECO:0000313" key="1">
    <source>
        <dbReference type="EMBL" id="OAH29814.1"/>
    </source>
</evidence>
<proteinExistence type="predicted"/>
<reference evidence="2" key="1">
    <citation type="submission" date="2016-02" db="EMBL/GenBank/DDBJ databases">
        <authorList>
            <person name="Kaur G."/>
            <person name="Nair G.R."/>
            <person name="Mayilraj S."/>
        </authorList>
    </citation>
    <scope>NUCLEOTIDE SEQUENCE [LARGE SCALE GENOMIC DNA]</scope>
    <source>
        <strain evidence="2">GA-15</strain>
    </source>
</reference>
<protein>
    <submittedName>
        <fullName evidence="1">Uncharacterized protein</fullName>
    </submittedName>
</protein>
<name>A0A177IM30_9CORY</name>
<dbReference type="Proteomes" id="UP000076947">
    <property type="component" value="Unassembled WGS sequence"/>
</dbReference>
<gene>
    <name evidence="1" type="ORF">AYJ05_11690</name>
</gene>
<comment type="caution">
    <text evidence="1">The sequence shown here is derived from an EMBL/GenBank/DDBJ whole genome shotgun (WGS) entry which is preliminary data.</text>
</comment>
<dbReference type="EMBL" id="LSTQ01000011">
    <property type="protein sequence ID" value="OAH29814.1"/>
    <property type="molecule type" value="Genomic_DNA"/>
</dbReference>
<keyword evidence="2" id="KW-1185">Reference proteome</keyword>
<organism evidence="1 2">
    <name type="scientific">Corynebacterium stationis</name>
    <dbReference type="NCBI Taxonomy" id="1705"/>
    <lineage>
        <taxon>Bacteria</taxon>
        <taxon>Bacillati</taxon>
        <taxon>Actinomycetota</taxon>
        <taxon>Actinomycetes</taxon>
        <taxon>Mycobacteriales</taxon>
        <taxon>Corynebacteriaceae</taxon>
        <taxon>Corynebacterium</taxon>
    </lineage>
</organism>
<accession>A0A177IM30</accession>
<evidence type="ECO:0000313" key="2">
    <source>
        <dbReference type="Proteomes" id="UP000076947"/>
    </source>
</evidence>
<sequence>MFIIASARDRDYEDAKDAADNAARTLTELARLLSPTSPLFSEMHQLRSIIHAAQRSLARQQQPQDLEKGLDLVTTIEECLTSKPK</sequence>